<dbReference type="PANTHER" id="PTHR12741:SF48">
    <property type="entry name" value="1,3-BETA-GLUCAN SYNTHASE COMPONENT FKS1-RELATED"/>
    <property type="match status" value="1"/>
</dbReference>
<accession>A0A6G1EB50</accession>
<evidence type="ECO:0000313" key="1">
    <source>
        <dbReference type="EMBL" id="KAF0922010.1"/>
    </source>
</evidence>
<gene>
    <name evidence="1" type="ORF">E2562_021598</name>
</gene>
<organism evidence="1 2">
    <name type="scientific">Oryza meyeriana var. granulata</name>
    <dbReference type="NCBI Taxonomy" id="110450"/>
    <lineage>
        <taxon>Eukaryota</taxon>
        <taxon>Viridiplantae</taxon>
        <taxon>Streptophyta</taxon>
        <taxon>Embryophyta</taxon>
        <taxon>Tracheophyta</taxon>
        <taxon>Spermatophyta</taxon>
        <taxon>Magnoliopsida</taxon>
        <taxon>Liliopsida</taxon>
        <taxon>Poales</taxon>
        <taxon>Poaceae</taxon>
        <taxon>BOP clade</taxon>
        <taxon>Oryzoideae</taxon>
        <taxon>Oryzeae</taxon>
        <taxon>Oryzinae</taxon>
        <taxon>Oryza</taxon>
        <taxon>Oryza meyeriana</taxon>
    </lineage>
</organism>
<comment type="caution">
    <text evidence="1">The sequence shown here is derived from an EMBL/GenBank/DDBJ whole genome shotgun (WGS) entry which is preliminary data.</text>
</comment>
<dbReference type="OrthoDB" id="1432960at2759"/>
<keyword evidence="2" id="KW-1185">Reference proteome</keyword>
<protein>
    <submittedName>
        <fullName evidence="1">Uncharacterized protein</fullName>
    </submittedName>
</protein>
<reference evidence="1 2" key="1">
    <citation type="submission" date="2019-11" db="EMBL/GenBank/DDBJ databases">
        <title>Whole genome sequence of Oryza granulata.</title>
        <authorList>
            <person name="Li W."/>
        </authorList>
    </citation>
    <scope>NUCLEOTIDE SEQUENCE [LARGE SCALE GENOMIC DNA]</scope>
    <source>
        <strain evidence="2">cv. Menghai</strain>
        <tissue evidence="1">Leaf</tissue>
    </source>
</reference>
<dbReference type="AlphaFoldDB" id="A0A6G1EB50"/>
<name>A0A6G1EB50_9ORYZ</name>
<dbReference type="PANTHER" id="PTHR12741">
    <property type="entry name" value="LYST-INTERACTING PROTEIN LIP5 DOPAMINE RESPONSIVE PROTEIN DRG-1"/>
    <property type="match status" value="1"/>
</dbReference>
<dbReference type="GO" id="GO:0005886">
    <property type="term" value="C:plasma membrane"/>
    <property type="evidence" value="ECO:0007669"/>
    <property type="project" value="TreeGrafter"/>
</dbReference>
<proteinExistence type="predicted"/>
<dbReference type="GO" id="GO:0046527">
    <property type="term" value="F:glucosyltransferase activity"/>
    <property type="evidence" value="ECO:0007669"/>
    <property type="project" value="TreeGrafter"/>
</dbReference>
<evidence type="ECO:0000313" key="2">
    <source>
        <dbReference type="Proteomes" id="UP000479710"/>
    </source>
</evidence>
<sequence length="132" mass="15665">MSYNFVIGLLLEGRHSVEQRYWKDIKQLQIQQRRRRKAKDLCPLNSRLYPGLRVAYIDEVEERDGDKVQKVFYSVLVKALDNHDQDNYLEEAFKMQNSLEEFNENQGVRQPMILGVREHIFTGSLTELPYTD</sequence>
<dbReference type="Proteomes" id="UP000479710">
    <property type="component" value="Unassembled WGS sequence"/>
</dbReference>
<dbReference type="EMBL" id="SPHZ02000004">
    <property type="protein sequence ID" value="KAF0922010.1"/>
    <property type="molecule type" value="Genomic_DNA"/>
</dbReference>